<dbReference type="Pfam" id="PF00589">
    <property type="entry name" value="Phage_integrase"/>
    <property type="match status" value="1"/>
</dbReference>
<comment type="caution">
    <text evidence="3">The sequence shown here is derived from an EMBL/GenBank/DDBJ whole genome shotgun (WGS) entry which is preliminary data.</text>
</comment>
<protein>
    <submittedName>
        <fullName evidence="3">Site-specific integrase</fullName>
    </submittedName>
</protein>
<dbReference type="Gene3D" id="1.10.443.10">
    <property type="entry name" value="Intergrase catalytic core"/>
    <property type="match status" value="1"/>
</dbReference>
<sequence length="578" mass="65149">MHQKSSIREKRARVLAFVERKPYTPFTIPVVDARIRVVDTSSSRWNIGETSPILLNFSRFKGESCLIAAEFVDSLKFFFARELPRKSPLTCYGMFNLIFDFLSSYNWEEADGESLTELLSDNLIDYIYAKRMLADESNLSGLRYWYHRSYLMGLPGFDQQTAKALTVFRFKGNLKGLDVLSYIPNRSPLTAQELNALKQALNEAASYIKPKSQVFANLVCMWLVITLGIRSRQLALLMRSDFLVNVDLQTGQRTYQLSVPSVKKRFETPRLRFQLRTLPTFLGKLLEQHLALAGGGSQLTLLDGDAGDQANQASQASEVLTSTSGCVSLTSQQVMEANKREESYARKLATQPIFPIEKVERRQTTQSVHKSYLHTSSSGRFSLMLHQLMDTIDKYRAKTGKPLLNLVVTPRRLRKTFATHAAAMGTPIVELAQLLDHEDLQHVMVYYQLGMSFAEKLDQVFQEQFKDILAYFKGSINLADLIDKSAPNTVFGPDKLRRLVGIGMCAKGTPCDLTPPNACYVCPKFEACKDPKLHRDVLESMKEDVKACFGEDAPPGLFNAPHIRACEELTIKLESCNG</sequence>
<dbReference type="InterPro" id="IPR002104">
    <property type="entry name" value="Integrase_catalytic"/>
</dbReference>
<proteinExistence type="predicted"/>
<reference evidence="4" key="1">
    <citation type="journal article" date="2019" name="Int. J. Syst. Evol. Microbiol.">
        <title>The Global Catalogue of Microorganisms (GCM) 10K type strain sequencing project: providing services to taxonomists for standard genome sequencing and annotation.</title>
        <authorList>
            <consortium name="The Broad Institute Genomics Platform"/>
            <consortium name="The Broad Institute Genome Sequencing Center for Infectious Disease"/>
            <person name="Wu L."/>
            <person name="Ma J."/>
        </authorList>
    </citation>
    <scope>NUCLEOTIDE SEQUENCE [LARGE SCALE GENOMIC DNA]</scope>
    <source>
        <strain evidence="4">DT28</strain>
    </source>
</reference>
<evidence type="ECO:0000256" key="1">
    <source>
        <dbReference type="ARBA" id="ARBA00023172"/>
    </source>
</evidence>
<feature type="domain" description="Tyr recombinase" evidence="2">
    <location>
        <begin position="184"/>
        <end position="462"/>
    </location>
</feature>
<name>A0ABV9JGV7_9GAMM</name>
<dbReference type="PROSITE" id="PS51898">
    <property type="entry name" value="TYR_RECOMBINASE"/>
    <property type="match status" value="1"/>
</dbReference>
<dbReference type="Proteomes" id="UP001595962">
    <property type="component" value="Unassembled WGS sequence"/>
</dbReference>
<dbReference type="InterPro" id="IPR011010">
    <property type="entry name" value="DNA_brk_join_enz"/>
</dbReference>
<evidence type="ECO:0000259" key="2">
    <source>
        <dbReference type="PROSITE" id="PS51898"/>
    </source>
</evidence>
<keyword evidence="4" id="KW-1185">Reference proteome</keyword>
<dbReference type="SUPFAM" id="SSF56349">
    <property type="entry name" value="DNA breaking-rejoining enzymes"/>
    <property type="match status" value="1"/>
</dbReference>
<dbReference type="CDD" id="cd00397">
    <property type="entry name" value="DNA_BRE_C"/>
    <property type="match status" value="1"/>
</dbReference>
<dbReference type="InterPro" id="IPR013762">
    <property type="entry name" value="Integrase-like_cat_sf"/>
</dbReference>
<evidence type="ECO:0000313" key="4">
    <source>
        <dbReference type="Proteomes" id="UP001595962"/>
    </source>
</evidence>
<organism evidence="3 4">
    <name type="scientific">Rheinheimera marina</name>
    <dbReference type="NCBI Taxonomy" id="1774958"/>
    <lineage>
        <taxon>Bacteria</taxon>
        <taxon>Pseudomonadati</taxon>
        <taxon>Pseudomonadota</taxon>
        <taxon>Gammaproteobacteria</taxon>
        <taxon>Chromatiales</taxon>
        <taxon>Chromatiaceae</taxon>
        <taxon>Rheinheimera</taxon>
    </lineage>
</organism>
<gene>
    <name evidence="3" type="ORF">ACFO3I_02755</name>
</gene>
<dbReference type="EMBL" id="JBHSGB010000002">
    <property type="protein sequence ID" value="MFC4653940.1"/>
    <property type="molecule type" value="Genomic_DNA"/>
</dbReference>
<accession>A0ABV9JGV7</accession>
<dbReference type="RefSeq" id="WP_377331550.1">
    <property type="nucleotide sequence ID" value="NZ_JBHSGB010000002.1"/>
</dbReference>
<evidence type="ECO:0000313" key="3">
    <source>
        <dbReference type="EMBL" id="MFC4653940.1"/>
    </source>
</evidence>
<keyword evidence="1" id="KW-0233">DNA recombination</keyword>